<dbReference type="InterPro" id="IPR036866">
    <property type="entry name" value="RibonucZ/Hydroxyglut_hydro"/>
</dbReference>
<reference evidence="3 4" key="2">
    <citation type="journal article" date="2014" name="Stand. Genomic Sci.">
        <title>An updated genome annotation for the model marine bacterium Ruegeria pomeroyi DSS-3.</title>
        <authorList>
            <person name="Rivers A.R."/>
            <person name="Smith C.B."/>
            <person name="Moran M.A."/>
        </authorList>
    </citation>
    <scope>GENOME REANNOTATION</scope>
    <source>
        <strain evidence="4">ATCC 700808 / DSM 15171 / DSS-3</strain>
    </source>
</reference>
<organism evidence="3 4">
    <name type="scientific">Ruegeria pomeroyi (strain ATCC 700808 / DSM 15171 / DSS-3)</name>
    <name type="common">Silicibacter pomeroyi</name>
    <dbReference type="NCBI Taxonomy" id="246200"/>
    <lineage>
        <taxon>Bacteria</taxon>
        <taxon>Pseudomonadati</taxon>
        <taxon>Pseudomonadota</taxon>
        <taxon>Alphaproteobacteria</taxon>
        <taxon>Rhodobacterales</taxon>
        <taxon>Roseobacteraceae</taxon>
        <taxon>Ruegeria</taxon>
    </lineage>
</organism>
<protein>
    <recommendedName>
        <fullName evidence="2">Metallo-beta-lactamase domain-containing protein</fullName>
    </recommendedName>
</protein>
<evidence type="ECO:0000313" key="4">
    <source>
        <dbReference type="Proteomes" id="UP000001023"/>
    </source>
</evidence>
<name>Q5LU21_RUEPO</name>
<dbReference type="AlphaFoldDB" id="Q5LU21"/>
<gene>
    <name evidence="3" type="ordered locus">SPO1237</name>
</gene>
<evidence type="ECO:0000256" key="1">
    <source>
        <dbReference type="SAM" id="MobiDB-lite"/>
    </source>
</evidence>
<dbReference type="HOGENOM" id="CLU_042402_0_0_5"/>
<evidence type="ECO:0000313" key="3">
    <source>
        <dbReference type="EMBL" id="AAV94531.1"/>
    </source>
</evidence>
<dbReference type="Proteomes" id="UP000001023">
    <property type="component" value="Chromosome"/>
</dbReference>
<keyword evidence="4" id="KW-1185">Reference proteome</keyword>
<feature type="region of interest" description="Disordered" evidence="1">
    <location>
        <begin position="159"/>
        <end position="179"/>
    </location>
</feature>
<dbReference type="eggNOG" id="COG0491">
    <property type="taxonomic scope" value="Bacteria"/>
</dbReference>
<accession>Q5LU21</accession>
<evidence type="ECO:0000259" key="2">
    <source>
        <dbReference type="Pfam" id="PF00753"/>
    </source>
</evidence>
<reference evidence="3 4" key="1">
    <citation type="journal article" date="2004" name="Nature">
        <title>Genome sequence of Silicibacter pomeroyi reveals adaptations to the marine environment.</title>
        <authorList>
            <person name="Moran M.A."/>
            <person name="Buchan A."/>
            <person name="Gonzalez J.M."/>
            <person name="Heidelberg J.F."/>
            <person name="Whitman W.B."/>
            <person name="Kiene R.P."/>
            <person name="Henriksen J.R."/>
            <person name="King G.M."/>
            <person name="Belas R."/>
            <person name="Fuqua C."/>
            <person name="Brinkac L."/>
            <person name="Lewis M."/>
            <person name="Johri S."/>
            <person name="Weaver B."/>
            <person name="Pai G."/>
            <person name="Eisen J.A."/>
            <person name="Rahe E."/>
            <person name="Sheldon W.M."/>
            <person name="Ye W."/>
            <person name="Miller T.R."/>
            <person name="Carlton J."/>
            <person name="Rasko D.A."/>
            <person name="Paulsen I.T."/>
            <person name="Ren Q."/>
            <person name="Daugherty S.C."/>
            <person name="Deboy R.T."/>
            <person name="Dodson R.J."/>
            <person name="Durkin A.S."/>
            <person name="Madupu R."/>
            <person name="Nelson W.C."/>
            <person name="Sullivan S.A."/>
            <person name="Rosovitz M.J."/>
            <person name="Haft D.H."/>
            <person name="Selengut J."/>
            <person name="Ward N."/>
        </authorList>
    </citation>
    <scope>NUCLEOTIDE SEQUENCE [LARGE SCALE GENOMIC DNA]</scope>
    <source>
        <strain evidence="4">ATCC 700808 / DSM 15171 / DSS-3</strain>
    </source>
</reference>
<dbReference type="Pfam" id="PF00753">
    <property type="entry name" value="Lactamase_B"/>
    <property type="match status" value="1"/>
</dbReference>
<proteinExistence type="predicted"/>
<feature type="compositionally biased region" description="Low complexity" evidence="1">
    <location>
        <begin position="169"/>
        <end position="179"/>
    </location>
</feature>
<dbReference type="InterPro" id="IPR001279">
    <property type="entry name" value="Metallo-B-lactamas"/>
</dbReference>
<dbReference type="PaxDb" id="246200-SPO1237"/>
<feature type="domain" description="Metallo-beta-lactamase" evidence="2">
    <location>
        <begin position="43"/>
        <end position="145"/>
    </location>
</feature>
<dbReference type="EMBL" id="CP000031">
    <property type="protein sequence ID" value="AAV94531.1"/>
    <property type="molecule type" value="Genomic_DNA"/>
</dbReference>
<dbReference type="PANTHER" id="PTHR30619:SF1">
    <property type="entry name" value="RECOMBINATION PROTEIN 2"/>
    <property type="match status" value="1"/>
</dbReference>
<dbReference type="InterPro" id="IPR052159">
    <property type="entry name" value="Competence_DNA_uptake"/>
</dbReference>
<dbReference type="SUPFAM" id="SSF56281">
    <property type="entry name" value="Metallo-hydrolase/oxidoreductase"/>
    <property type="match status" value="1"/>
</dbReference>
<sequence>MEAMIWSLIPLKIENTRIQMPVGQGFFHAGWVGFPEAEEKFFYVYDCGAMNKFATARNREIKKLHAYVGEGARLDLLVISHMHADHVNGVEALVTDGKLQVDTIMLPMIEMKERLLSFATTAHDDPASAESDFYREFIVDPVAAVSRFDPRNILLVGRGDGGAPGSGSPGDSPLDGGSDLSGEGRGYTWKLVGQGIADFLSPDAGRPQIAKIPDTSALRVFEFRNWQDAWLIAPYVDEEITAKNDLFISNLASELRIKVAELEGRLSSTSFVLDLVTNQADKLQSAYISCHGDLNRTSLCLYSGPVGSVAVDHRCQVQHGPWVSNLGHPRIAWIATGDAKLSKDAKCDALLEHFKDHLAKVSTLTLPHHGAAADFNQKLLTATKPSFCPVTADAVKNWQHPAASVTRSVASEGAMLLVVNADEATLVREDVWTGTP</sequence>
<feature type="compositionally biased region" description="Gly residues" evidence="1">
    <location>
        <begin position="159"/>
        <end position="168"/>
    </location>
</feature>
<dbReference type="PANTHER" id="PTHR30619">
    <property type="entry name" value="DNA INTERNALIZATION/COMPETENCE PROTEIN COMEC/REC2"/>
    <property type="match status" value="1"/>
</dbReference>
<dbReference type="KEGG" id="sil:SPO1237"/>
<dbReference type="Gene3D" id="3.60.15.10">
    <property type="entry name" value="Ribonuclease Z/Hydroxyacylglutathione hydrolase-like"/>
    <property type="match status" value="1"/>
</dbReference>
<dbReference type="eggNOG" id="COG2333">
    <property type="taxonomic scope" value="Bacteria"/>
</dbReference>